<dbReference type="EMBL" id="UYRV01025475">
    <property type="protein sequence ID" value="VDK77533.1"/>
    <property type="molecule type" value="Genomic_DNA"/>
</dbReference>
<name>A0A3P6T4B6_CYLGO</name>
<dbReference type="OrthoDB" id="5805117at2759"/>
<proteinExistence type="predicted"/>
<keyword evidence="2" id="KW-1185">Reference proteome</keyword>
<reference evidence="1 2" key="1">
    <citation type="submission" date="2018-11" db="EMBL/GenBank/DDBJ databases">
        <authorList>
            <consortium name="Pathogen Informatics"/>
        </authorList>
    </citation>
    <scope>NUCLEOTIDE SEQUENCE [LARGE SCALE GENOMIC DNA]</scope>
</reference>
<organism evidence="1 2">
    <name type="scientific">Cylicostephanus goldi</name>
    <name type="common">Nematode worm</name>
    <dbReference type="NCBI Taxonomy" id="71465"/>
    <lineage>
        <taxon>Eukaryota</taxon>
        <taxon>Metazoa</taxon>
        <taxon>Ecdysozoa</taxon>
        <taxon>Nematoda</taxon>
        <taxon>Chromadorea</taxon>
        <taxon>Rhabditida</taxon>
        <taxon>Rhabditina</taxon>
        <taxon>Rhabditomorpha</taxon>
        <taxon>Strongyloidea</taxon>
        <taxon>Strongylidae</taxon>
        <taxon>Cylicostephanus</taxon>
    </lineage>
</organism>
<dbReference type="AlphaFoldDB" id="A0A3P6T4B6"/>
<dbReference type="Proteomes" id="UP000271889">
    <property type="component" value="Unassembled WGS sequence"/>
</dbReference>
<accession>A0A3P6T4B6</accession>
<sequence>MSPFQELPRSGTVKCFFCDVGVFGAYPVVDLRLLPDPGHPIMSHGALAKRVNLALPDHAVGDMSDEILRSVLFEKDAVGNLIPVRMQVCFRVWFSCIELIITYRFSVTSFTEVTVDGETLTTADLWLTDGRAVVEVVLMNMPDGRDWSASTK</sequence>
<protein>
    <submittedName>
        <fullName evidence="1">Uncharacterized protein</fullName>
    </submittedName>
</protein>
<evidence type="ECO:0000313" key="1">
    <source>
        <dbReference type="EMBL" id="VDK77533.1"/>
    </source>
</evidence>
<gene>
    <name evidence="1" type="ORF">CGOC_LOCUS7357</name>
</gene>
<evidence type="ECO:0000313" key="2">
    <source>
        <dbReference type="Proteomes" id="UP000271889"/>
    </source>
</evidence>